<evidence type="ECO:0008006" key="3">
    <source>
        <dbReference type="Google" id="ProtNLM"/>
    </source>
</evidence>
<proteinExistence type="predicted"/>
<dbReference type="KEGG" id="dph:EHF33_20450"/>
<name>A0A3G8YK09_9DEIO</name>
<sequence>MLDISLDAATCLKMLNRLIGTEMRFVYLNHKGELEVRHVVVERVFFGTKLPYHQEHQWLFEALDLERQATRTFAFEHICPEGAEAFSIKEKL</sequence>
<evidence type="ECO:0000313" key="2">
    <source>
        <dbReference type="Proteomes" id="UP000276417"/>
    </source>
</evidence>
<organism evidence="1 2">
    <name type="scientific">Deinococcus psychrotolerans</name>
    <dbReference type="NCBI Taxonomy" id="2489213"/>
    <lineage>
        <taxon>Bacteria</taxon>
        <taxon>Thermotogati</taxon>
        <taxon>Deinococcota</taxon>
        <taxon>Deinococci</taxon>
        <taxon>Deinococcales</taxon>
        <taxon>Deinococcaceae</taxon>
        <taxon>Deinococcus</taxon>
    </lineage>
</organism>
<keyword evidence="1" id="KW-0614">Plasmid</keyword>
<dbReference type="Proteomes" id="UP000276417">
    <property type="component" value="Plasmid unnamed4"/>
</dbReference>
<accession>A0A3G8YK09</accession>
<evidence type="ECO:0000313" key="1">
    <source>
        <dbReference type="EMBL" id="AZI45283.1"/>
    </source>
</evidence>
<dbReference type="RefSeq" id="WP_124875737.1">
    <property type="nucleotide sequence ID" value="NZ_CP034188.1"/>
</dbReference>
<gene>
    <name evidence="1" type="ORF">EHF33_20450</name>
</gene>
<reference evidence="1 2" key="1">
    <citation type="submission" date="2018-11" db="EMBL/GenBank/DDBJ databases">
        <title>Deinococcus shelandsis sp. nov., isolated from South Shetland Islands soil of Antarctica.</title>
        <authorList>
            <person name="Tian J."/>
        </authorList>
    </citation>
    <scope>NUCLEOTIDE SEQUENCE [LARGE SCALE GENOMIC DNA]</scope>
    <source>
        <strain evidence="1 2">S14-83T</strain>
        <plasmid evidence="1 2">unnamed4</plasmid>
    </source>
</reference>
<dbReference type="AlphaFoldDB" id="A0A3G8YK09"/>
<protein>
    <recommendedName>
        <fullName evidence="3">WYL domain-containing protein</fullName>
    </recommendedName>
</protein>
<dbReference type="EMBL" id="CP034188">
    <property type="protein sequence ID" value="AZI45283.1"/>
    <property type="molecule type" value="Genomic_DNA"/>
</dbReference>
<keyword evidence="2" id="KW-1185">Reference proteome</keyword>
<geneLocation type="plasmid" evidence="1 2">
    <name>unnamed4</name>
</geneLocation>